<dbReference type="Proteomes" id="UP001330184">
    <property type="component" value="Chromosome"/>
</dbReference>
<dbReference type="AlphaFoldDB" id="A0AA48KNE3"/>
<dbReference type="EMBL" id="AP027268">
    <property type="protein sequence ID" value="BDW94114.1"/>
    <property type="molecule type" value="Genomic_DNA"/>
</dbReference>
<reference evidence="1 2" key="1">
    <citation type="submission" date="2023-01" db="EMBL/GenBank/DDBJ databases">
        <title>Complete genome sequence of Muricauda aquimarina strain IFOP_LL357.</title>
        <authorList>
            <person name="Gajardo G."/>
            <person name="Ueki S."/>
            <person name="Maruyama F."/>
        </authorList>
    </citation>
    <scope>NUCLEOTIDE SEQUENCE [LARGE SCALE GENOMIC DNA]</scope>
    <source>
        <strain evidence="1 2">IFOP_LL357</strain>
    </source>
</reference>
<sequence length="288" mass="33293">MKKFYSIVKIVTDITVNDSISTGIIVNDGSRLLFKFSDYKKSIAKRLFQSDSDDIDFAIKQLEKRIEEINKSINLEGTIGLFDFTENNSQLKSDYFTYLNAYTTGLIQFGSPKLILDSHSIDLDKLFKLYVDPIEHIKDNKGEEDLLMIKSHVQKRLISKVEERIHTNIKIDSNLISDIIFPYELDCIGMNGSLVGAKSLSFEHSHQTVDKYVSHYITLITSLSYKYSKSLKENRFYLIANEPKDVKSETYKIWDRVYNNKLIDILHPDQSDIVAERVFETNATKFLN</sequence>
<accession>A0AA48KNE3</accession>
<keyword evidence="2" id="KW-1185">Reference proteome</keyword>
<gene>
    <name evidence="1" type="ORF">MACH07_29460</name>
</gene>
<organism evidence="1 2">
    <name type="scientific">Flagellimonas marinaquae</name>
    <dbReference type="NCBI Taxonomy" id="254955"/>
    <lineage>
        <taxon>Bacteria</taxon>
        <taxon>Pseudomonadati</taxon>
        <taxon>Bacteroidota</taxon>
        <taxon>Flavobacteriia</taxon>
        <taxon>Flavobacteriales</taxon>
        <taxon>Flavobacteriaceae</taxon>
        <taxon>Flagellimonas</taxon>
    </lineage>
</organism>
<evidence type="ECO:0008006" key="3">
    <source>
        <dbReference type="Google" id="ProtNLM"/>
    </source>
</evidence>
<protein>
    <recommendedName>
        <fullName evidence="3">DUF3037 domain-containing protein</fullName>
    </recommendedName>
</protein>
<name>A0AA48KNE3_9FLAO</name>
<proteinExistence type="predicted"/>
<dbReference type="RefSeq" id="WP_338195253.1">
    <property type="nucleotide sequence ID" value="NZ_AP027268.1"/>
</dbReference>
<evidence type="ECO:0000313" key="1">
    <source>
        <dbReference type="EMBL" id="BDW94114.1"/>
    </source>
</evidence>
<evidence type="ECO:0000313" key="2">
    <source>
        <dbReference type="Proteomes" id="UP001330184"/>
    </source>
</evidence>